<evidence type="ECO:0000313" key="1">
    <source>
        <dbReference type="EMBL" id="OWZ21224.1"/>
    </source>
</evidence>
<reference evidence="2" key="1">
    <citation type="submission" date="2017-03" db="EMBL/GenBank/DDBJ databases">
        <title>Phytopthora megakarya and P. palmivora, two closely related causual agents of cacao black pod achieved similar genome size and gene model numbers by different mechanisms.</title>
        <authorList>
            <person name="Ali S."/>
            <person name="Shao J."/>
            <person name="Larry D.J."/>
            <person name="Kronmiller B."/>
            <person name="Shen D."/>
            <person name="Strem M.D."/>
            <person name="Melnick R.L."/>
            <person name="Guiltinan M.J."/>
            <person name="Tyler B.M."/>
            <person name="Meinhardt L.W."/>
            <person name="Bailey B.A."/>
        </authorList>
    </citation>
    <scope>NUCLEOTIDE SEQUENCE [LARGE SCALE GENOMIC DNA]</scope>
    <source>
        <strain evidence="2">zdho120</strain>
    </source>
</reference>
<keyword evidence="2" id="KW-1185">Reference proteome</keyword>
<proteinExistence type="predicted"/>
<accession>A0A225WU76</accession>
<dbReference type="AlphaFoldDB" id="A0A225WU76"/>
<name>A0A225WU76_9STRA</name>
<dbReference type="Proteomes" id="UP000198211">
    <property type="component" value="Unassembled WGS sequence"/>
</dbReference>
<organism evidence="1 2">
    <name type="scientific">Phytophthora megakarya</name>
    <dbReference type="NCBI Taxonomy" id="4795"/>
    <lineage>
        <taxon>Eukaryota</taxon>
        <taxon>Sar</taxon>
        <taxon>Stramenopiles</taxon>
        <taxon>Oomycota</taxon>
        <taxon>Peronosporomycetes</taxon>
        <taxon>Peronosporales</taxon>
        <taxon>Peronosporaceae</taxon>
        <taxon>Phytophthora</taxon>
    </lineage>
</organism>
<gene>
    <name evidence="1" type="ORF">PHMEG_0004249</name>
</gene>
<protein>
    <submittedName>
        <fullName evidence="1">Uncharacterized protein</fullName>
    </submittedName>
</protein>
<sequence length="215" mass="24754">MVFIVAISPSSMQLERRRHLIARERHIRRRTSATRNKRILFLVRQLPCYSTVSDLLPTETSDDRVDSRRNCRPSVRPREVHDLICTDELRAKSPDAYIEHARVSQATKFIEHPAVLSRLSHFLFGVCGFSVLHPRQFDLSPRLKYTSNIQRNVRNFSVKLPHLPKNPSHGDVKAALGVLRSYCDEFFDSHTRQLVFSAGILPKNGVTMSPGRRTR</sequence>
<dbReference type="OrthoDB" id="126298at2759"/>
<comment type="caution">
    <text evidence="1">The sequence shown here is derived from an EMBL/GenBank/DDBJ whole genome shotgun (WGS) entry which is preliminary data.</text>
</comment>
<evidence type="ECO:0000313" key="2">
    <source>
        <dbReference type="Proteomes" id="UP000198211"/>
    </source>
</evidence>
<dbReference type="EMBL" id="NBNE01000245">
    <property type="protein sequence ID" value="OWZ21224.1"/>
    <property type="molecule type" value="Genomic_DNA"/>
</dbReference>